<dbReference type="SUPFAM" id="SSF103481">
    <property type="entry name" value="Multidrug resistance efflux transporter EmrE"/>
    <property type="match status" value="2"/>
</dbReference>
<protein>
    <recommendedName>
        <fullName evidence="7">EamA domain-containing protein</fullName>
    </recommendedName>
</protein>
<evidence type="ECO:0000259" key="7">
    <source>
        <dbReference type="Pfam" id="PF00892"/>
    </source>
</evidence>
<dbReference type="Pfam" id="PF00892">
    <property type="entry name" value="EamA"/>
    <property type="match status" value="2"/>
</dbReference>
<name>A0A1F4V4K9_UNCKA</name>
<evidence type="ECO:0000256" key="3">
    <source>
        <dbReference type="ARBA" id="ARBA00022692"/>
    </source>
</evidence>
<feature type="transmembrane region" description="Helical" evidence="6">
    <location>
        <begin position="341"/>
        <end position="357"/>
    </location>
</feature>
<dbReference type="PANTHER" id="PTHR32322:SF18">
    <property type="entry name" value="S-ADENOSYLMETHIONINE_S-ADENOSYLHOMOCYSTEINE TRANSPORTER"/>
    <property type="match status" value="1"/>
</dbReference>
<dbReference type="PANTHER" id="PTHR32322">
    <property type="entry name" value="INNER MEMBRANE TRANSPORTER"/>
    <property type="match status" value="1"/>
</dbReference>
<feature type="transmembrane region" description="Helical" evidence="6">
    <location>
        <begin position="103"/>
        <end position="120"/>
    </location>
</feature>
<evidence type="ECO:0000256" key="2">
    <source>
        <dbReference type="ARBA" id="ARBA00022475"/>
    </source>
</evidence>
<comment type="caution">
    <text evidence="8">The sequence shown here is derived from an EMBL/GenBank/DDBJ whole genome shotgun (WGS) entry which is preliminary data.</text>
</comment>
<organism evidence="8 9">
    <name type="scientific">candidate division WWE3 bacterium RIFCSPLOWO2_01_FULL_39_13</name>
    <dbReference type="NCBI Taxonomy" id="1802624"/>
    <lineage>
        <taxon>Bacteria</taxon>
        <taxon>Katanobacteria</taxon>
    </lineage>
</organism>
<dbReference type="InterPro" id="IPR050638">
    <property type="entry name" value="AA-Vitamin_Transporters"/>
</dbReference>
<feature type="domain" description="EamA" evidence="7">
    <location>
        <begin position="11"/>
        <end position="143"/>
    </location>
</feature>
<feature type="transmembrane region" description="Helical" evidence="6">
    <location>
        <begin position="132"/>
        <end position="149"/>
    </location>
</feature>
<gene>
    <name evidence="8" type="ORF">A2982_02825</name>
</gene>
<keyword evidence="5 6" id="KW-0472">Membrane</keyword>
<sequence length="361" mass="40157">MPIVFSLRAKANIFILTAVIIWAAATPVIKATVGIVPPFTFLMLRFWISAVFLIPPAVYFYKTVKISKENLKHIVITAILGNVLALIFYFTGLKRTGAVEGSILSSLSPLIISIMGYLVLHEVITRKEIKGTLIALAGSLFIIFEPFFLKNSTALGEKIVFTGNLLFIFGILCDASYTIYVKKYLSQSVSPAVMITFGFLITAVIFTPLGFLEQAGNYRNYVKNLPPACNPSNLDQAVYDSDYKCDEKYCYSKNEVECQRKGFSISFGRYFAGQLKEYSSSESNGKYGIIYMALFSGIIAYILYLKGLKLIEASETSVFTYLQPVIAIPLAVVFLKENISIVFVIGAILIIYGIFTAERRK</sequence>
<dbReference type="EMBL" id="MEVH01000022">
    <property type="protein sequence ID" value="OGC51473.1"/>
    <property type="molecule type" value="Genomic_DNA"/>
</dbReference>
<feature type="transmembrane region" description="Helical" evidence="6">
    <location>
        <begin position="73"/>
        <end position="91"/>
    </location>
</feature>
<evidence type="ECO:0000256" key="1">
    <source>
        <dbReference type="ARBA" id="ARBA00004651"/>
    </source>
</evidence>
<evidence type="ECO:0000256" key="4">
    <source>
        <dbReference type="ARBA" id="ARBA00022989"/>
    </source>
</evidence>
<dbReference type="Proteomes" id="UP000178771">
    <property type="component" value="Unassembled WGS sequence"/>
</dbReference>
<feature type="transmembrane region" description="Helical" evidence="6">
    <location>
        <begin position="317"/>
        <end position="335"/>
    </location>
</feature>
<feature type="domain" description="EamA" evidence="7">
    <location>
        <begin position="278"/>
        <end position="355"/>
    </location>
</feature>
<proteinExistence type="predicted"/>
<dbReference type="InterPro" id="IPR037185">
    <property type="entry name" value="EmrE-like"/>
</dbReference>
<evidence type="ECO:0000313" key="9">
    <source>
        <dbReference type="Proteomes" id="UP000178771"/>
    </source>
</evidence>
<feature type="transmembrane region" description="Helical" evidence="6">
    <location>
        <begin position="287"/>
        <end position="305"/>
    </location>
</feature>
<dbReference type="STRING" id="1802624.A2982_02825"/>
<feature type="transmembrane region" description="Helical" evidence="6">
    <location>
        <begin position="192"/>
        <end position="212"/>
    </location>
</feature>
<feature type="transmembrane region" description="Helical" evidence="6">
    <location>
        <begin position="12"/>
        <end position="36"/>
    </location>
</feature>
<comment type="subcellular location">
    <subcellularLocation>
        <location evidence="1">Cell membrane</location>
        <topology evidence="1">Multi-pass membrane protein</topology>
    </subcellularLocation>
</comment>
<evidence type="ECO:0000256" key="5">
    <source>
        <dbReference type="ARBA" id="ARBA00023136"/>
    </source>
</evidence>
<accession>A0A1F4V4K9</accession>
<feature type="transmembrane region" description="Helical" evidence="6">
    <location>
        <begin position="42"/>
        <end position="61"/>
    </location>
</feature>
<keyword evidence="2" id="KW-1003">Cell membrane</keyword>
<keyword evidence="3 6" id="KW-0812">Transmembrane</keyword>
<evidence type="ECO:0000313" key="8">
    <source>
        <dbReference type="EMBL" id="OGC51473.1"/>
    </source>
</evidence>
<dbReference type="AlphaFoldDB" id="A0A1F4V4K9"/>
<dbReference type="GO" id="GO:0005886">
    <property type="term" value="C:plasma membrane"/>
    <property type="evidence" value="ECO:0007669"/>
    <property type="project" value="UniProtKB-SubCell"/>
</dbReference>
<reference evidence="8 9" key="1">
    <citation type="journal article" date="2016" name="Nat. Commun.">
        <title>Thousands of microbial genomes shed light on interconnected biogeochemical processes in an aquifer system.</title>
        <authorList>
            <person name="Anantharaman K."/>
            <person name="Brown C.T."/>
            <person name="Hug L.A."/>
            <person name="Sharon I."/>
            <person name="Castelle C.J."/>
            <person name="Probst A.J."/>
            <person name="Thomas B.C."/>
            <person name="Singh A."/>
            <person name="Wilkins M.J."/>
            <person name="Karaoz U."/>
            <person name="Brodie E.L."/>
            <person name="Williams K.H."/>
            <person name="Hubbard S.S."/>
            <person name="Banfield J.F."/>
        </authorList>
    </citation>
    <scope>NUCLEOTIDE SEQUENCE [LARGE SCALE GENOMIC DNA]</scope>
</reference>
<feature type="transmembrane region" description="Helical" evidence="6">
    <location>
        <begin position="161"/>
        <end position="180"/>
    </location>
</feature>
<dbReference type="Gene3D" id="1.10.3730.20">
    <property type="match status" value="1"/>
</dbReference>
<keyword evidence="4 6" id="KW-1133">Transmembrane helix</keyword>
<dbReference type="InterPro" id="IPR000620">
    <property type="entry name" value="EamA_dom"/>
</dbReference>
<evidence type="ECO:0000256" key="6">
    <source>
        <dbReference type="SAM" id="Phobius"/>
    </source>
</evidence>